<name>K3WRM8_GLOUD</name>
<organism evidence="1 2">
    <name type="scientific">Globisporangium ultimum (strain ATCC 200006 / CBS 805.95 / DAOM BR144)</name>
    <name type="common">Pythium ultimum</name>
    <dbReference type="NCBI Taxonomy" id="431595"/>
    <lineage>
        <taxon>Eukaryota</taxon>
        <taxon>Sar</taxon>
        <taxon>Stramenopiles</taxon>
        <taxon>Oomycota</taxon>
        <taxon>Peronosporomycetes</taxon>
        <taxon>Pythiales</taxon>
        <taxon>Pythiaceae</taxon>
        <taxon>Globisporangium</taxon>
    </lineage>
</organism>
<reference evidence="1" key="3">
    <citation type="submission" date="2015-02" db="UniProtKB">
        <authorList>
            <consortium name="EnsemblProtists"/>
        </authorList>
    </citation>
    <scope>IDENTIFICATION</scope>
    <source>
        <strain evidence="1">DAOM BR144</strain>
    </source>
</reference>
<keyword evidence="2" id="KW-1185">Reference proteome</keyword>
<dbReference type="Proteomes" id="UP000019132">
    <property type="component" value="Unassembled WGS sequence"/>
</dbReference>
<evidence type="ECO:0000313" key="1">
    <source>
        <dbReference type="EnsemblProtists" id="PYU1_T007622"/>
    </source>
</evidence>
<dbReference type="OMA" id="RECDVAH"/>
<dbReference type="HOGENOM" id="CLU_103157_0_0_1"/>
<dbReference type="InParanoid" id="K3WRM8"/>
<proteinExistence type="predicted"/>
<reference evidence="2" key="1">
    <citation type="journal article" date="2010" name="Genome Biol.">
        <title>Genome sequence of the necrotrophic plant pathogen Pythium ultimum reveals original pathogenicity mechanisms and effector repertoire.</title>
        <authorList>
            <person name="Levesque C.A."/>
            <person name="Brouwer H."/>
            <person name="Cano L."/>
            <person name="Hamilton J.P."/>
            <person name="Holt C."/>
            <person name="Huitema E."/>
            <person name="Raffaele S."/>
            <person name="Robideau G.P."/>
            <person name="Thines M."/>
            <person name="Win J."/>
            <person name="Zerillo M.M."/>
            <person name="Beakes G.W."/>
            <person name="Boore J.L."/>
            <person name="Busam D."/>
            <person name="Dumas B."/>
            <person name="Ferriera S."/>
            <person name="Fuerstenberg S.I."/>
            <person name="Gachon C.M."/>
            <person name="Gaulin E."/>
            <person name="Govers F."/>
            <person name="Grenville-Briggs L."/>
            <person name="Horner N."/>
            <person name="Hostetler J."/>
            <person name="Jiang R.H."/>
            <person name="Johnson J."/>
            <person name="Krajaejun T."/>
            <person name="Lin H."/>
            <person name="Meijer H.J."/>
            <person name="Moore B."/>
            <person name="Morris P."/>
            <person name="Phuntmart V."/>
            <person name="Puiu D."/>
            <person name="Shetty J."/>
            <person name="Stajich J.E."/>
            <person name="Tripathy S."/>
            <person name="Wawra S."/>
            <person name="van West P."/>
            <person name="Whitty B.R."/>
            <person name="Coutinho P.M."/>
            <person name="Henrissat B."/>
            <person name="Martin F."/>
            <person name="Thomas P.D."/>
            <person name="Tyler B.M."/>
            <person name="De Vries R.P."/>
            <person name="Kamoun S."/>
            <person name="Yandell M."/>
            <person name="Tisserat N."/>
            <person name="Buell C.R."/>
        </authorList>
    </citation>
    <scope>NUCLEOTIDE SEQUENCE</scope>
    <source>
        <strain evidence="2">DAOM:BR144</strain>
    </source>
</reference>
<dbReference type="AlphaFoldDB" id="K3WRM8"/>
<accession>K3WRM8</accession>
<reference evidence="2" key="2">
    <citation type="submission" date="2010-04" db="EMBL/GenBank/DDBJ databases">
        <authorList>
            <person name="Buell R."/>
            <person name="Hamilton J."/>
            <person name="Hostetler J."/>
        </authorList>
    </citation>
    <scope>NUCLEOTIDE SEQUENCE [LARGE SCALE GENOMIC DNA]</scope>
    <source>
        <strain evidence="2">DAOM:BR144</strain>
    </source>
</reference>
<dbReference type="EnsemblProtists" id="PYU1_T007622">
    <property type="protein sequence ID" value="PYU1_T007622"/>
    <property type="gene ID" value="PYU1_G007606"/>
</dbReference>
<dbReference type="eggNOG" id="ENOG502SPJ0">
    <property type="taxonomic scope" value="Eukaryota"/>
</dbReference>
<protein>
    <submittedName>
        <fullName evidence="1">Uncharacterized protein</fullName>
    </submittedName>
</protein>
<sequence length="213" mass="24229">MQQQRPLLRVRNHFVLQARSSERLHAISLLVQLRECDVAHFNHSSSDHAAASSDSVDFVEHLLELLDDDPDFQQIVQELDALRPGEAPSSSSNKNSNGANYKLISASQWMKAQWRVLDPQTNRSLGNVLQRTHKRRSDCFTREDAKQSVRKTQEASSEDEVYTGDMYKPLPMRKLTVEVWMYPPHVVIPAIGDRIPADDTSVIDFFQTVGNES</sequence>
<dbReference type="VEuPathDB" id="FungiDB:PYU1_G007606"/>
<dbReference type="EMBL" id="GL376585">
    <property type="status" value="NOT_ANNOTATED_CDS"/>
    <property type="molecule type" value="Genomic_DNA"/>
</dbReference>
<evidence type="ECO:0000313" key="2">
    <source>
        <dbReference type="Proteomes" id="UP000019132"/>
    </source>
</evidence>